<accession>A0A915A192</accession>
<evidence type="ECO:0000313" key="2">
    <source>
        <dbReference type="WBParaSite" id="PgE126_g001_t03"/>
    </source>
</evidence>
<dbReference type="AlphaFoldDB" id="A0A915A192"/>
<keyword evidence="1" id="KW-1185">Reference proteome</keyword>
<name>A0A915A192_PARUN</name>
<dbReference type="WBParaSite" id="PgE126_g001_t03">
    <property type="protein sequence ID" value="PgE126_g001_t03"/>
    <property type="gene ID" value="PgE126_g001"/>
</dbReference>
<reference evidence="2" key="1">
    <citation type="submission" date="2022-11" db="UniProtKB">
        <authorList>
            <consortium name="WormBaseParasite"/>
        </authorList>
    </citation>
    <scope>IDENTIFICATION</scope>
</reference>
<protein>
    <submittedName>
        <fullName evidence="2">Uncharacterized protein</fullName>
    </submittedName>
</protein>
<organism evidence="1 2">
    <name type="scientific">Parascaris univalens</name>
    <name type="common">Nematode worm</name>
    <dbReference type="NCBI Taxonomy" id="6257"/>
    <lineage>
        <taxon>Eukaryota</taxon>
        <taxon>Metazoa</taxon>
        <taxon>Ecdysozoa</taxon>
        <taxon>Nematoda</taxon>
        <taxon>Chromadorea</taxon>
        <taxon>Rhabditida</taxon>
        <taxon>Spirurina</taxon>
        <taxon>Ascaridomorpha</taxon>
        <taxon>Ascaridoidea</taxon>
        <taxon>Ascarididae</taxon>
        <taxon>Parascaris</taxon>
    </lineage>
</organism>
<evidence type="ECO:0000313" key="1">
    <source>
        <dbReference type="Proteomes" id="UP000887569"/>
    </source>
</evidence>
<dbReference type="Proteomes" id="UP000887569">
    <property type="component" value="Unplaced"/>
</dbReference>
<proteinExistence type="predicted"/>
<sequence length="78" mass="8760">MHVSSNPHAQVKRSAYTNVYKIITQSLDSFSSLSATQILNPKMAYWVRGQVKYYLRTFLLLKAAKVSPNGADNEVSPK</sequence>